<dbReference type="InterPro" id="IPR036890">
    <property type="entry name" value="HATPase_C_sf"/>
</dbReference>
<keyword evidence="1" id="KW-0472">Membrane</keyword>
<keyword evidence="1" id="KW-0812">Transmembrane</keyword>
<dbReference type="EMBL" id="CP019980">
    <property type="protein sequence ID" value="AVK97781.1"/>
    <property type="molecule type" value="Genomic_DNA"/>
</dbReference>
<evidence type="ECO:0000313" key="3">
    <source>
        <dbReference type="EMBL" id="AVK97781.1"/>
    </source>
</evidence>
<protein>
    <submittedName>
        <fullName evidence="3">GHKL domain-containing protein</fullName>
    </submittedName>
    <submittedName>
        <fullName evidence="4">Histidine kinase domain protein</fullName>
    </submittedName>
</protein>
<sequence length="431" mass="49656">MEDTQIESNFLILVIIEFFIITGSIYYLQNLKFNLVTISSTVLIWILAATAFLYVESWIVISFLFITIFIFLSFKSNFLKICIDLTTIIFIGILSESLSQIMLGSSKSTNSQLILFSLIYVSLFSLLNLIIHKLKKDISIIDFPLITKIIFVLLFSVTVIVLYLNIFIPSTYEEMQLTKINLTIQLVYLVLISTLIMFLIKIIKKENALKYKQLQQSQYNQYLISLEAVNQDIQKFQHDYMNILLTMDGYISQGDIEGLKTYFNKKILKVESDTLLKNQFMKNISNLAIIELKGLLLTKLLLILEKNIKFHIELPQKISSIPIDIIDFSRILGILIDNAIEANEESKNGVINLAILKTANESILFVIENSFEDTLDINQIFNKNYSTKKGNNRGNGLANVTEIIKKYPNVLLNTRIENQIFIQELELNYRK</sequence>
<feature type="transmembrane region" description="Helical" evidence="1">
    <location>
        <begin position="6"/>
        <end position="28"/>
    </location>
</feature>
<evidence type="ECO:0000259" key="2">
    <source>
        <dbReference type="Pfam" id="PF14501"/>
    </source>
</evidence>
<evidence type="ECO:0000313" key="4">
    <source>
        <dbReference type="EMBL" id="SUV16294.1"/>
    </source>
</evidence>
<dbReference type="InterPro" id="IPR032834">
    <property type="entry name" value="NatK-like_C"/>
</dbReference>
<evidence type="ECO:0000313" key="5">
    <source>
        <dbReference type="Proteomes" id="UP000238825"/>
    </source>
</evidence>
<dbReference type="Proteomes" id="UP000255295">
    <property type="component" value="Unassembled WGS sequence"/>
</dbReference>
<accession>A0A2S0K360</accession>
<feature type="transmembrane region" description="Helical" evidence="1">
    <location>
        <begin position="81"/>
        <end position="101"/>
    </location>
</feature>
<dbReference type="GO" id="GO:0042802">
    <property type="term" value="F:identical protein binding"/>
    <property type="evidence" value="ECO:0007669"/>
    <property type="project" value="TreeGrafter"/>
</dbReference>
<dbReference type="PANTHER" id="PTHR40448:SF1">
    <property type="entry name" value="TWO-COMPONENT SENSOR HISTIDINE KINASE"/>
    <property type="match status" value="1"/>
</dbReference>
<feature type="transmembrane region" description="Helical" evidence="1">
    <location>
        <begin position="113"/>
        <end position="131"/>
    </location>
</feature>
<feature type="transmembrane region" description="Helical" evidence="1">
    <location>
        <begin position="143"/>
        <end position="168"/>
    </location>
</feature>
<dbReference type="EMBL" id="UFSZ01000001">
    <property type="protein sequence ID" value="SUV16294.1"/>
    <property type="molecule type" value="Genomic_DNA"/>
</dbReference>
<reference evidence="3 5" key="1">
    <citation type="submission" date="2017-03" db="EMBL/GenBank/DDBJ databases">
        <title>The whole genome sequencing and assembly of Lysinibacillus sphaericus DSM 28T strain.</title>
        <authorList>
            <person name="Lee Y.-J."/>
            <person name="Yi H."/>
            <person name="Bahn Y.-S."/>
            <person name="Kim J.F."/>
            <person name="Lee D.-W."/>
        </authorList>
    </citation>
    <scope>NUCLEOTIDE SEQUENCE [LARGE SCALE GENOMIC DNA]</scope>
    <source>
        <strain evidence="3 5">DSM 28</strain>
    </source>
</reference>
<keyword evidence="4" id="KW-0418">Kinase</keyword>
<evidence type="ECO:0000313" key="6">
    <source>
        <dbReference type="Proteomes" id="UP000255295"/>
    </source>
</evidence>
<feature type="transmembrane region" description="Helical" evidence="1">
    <location>
        <begin position="35"/>
        <end position="52"/>
    </location>
</feature>
<proteinExistence type="predicted"/>
<feature type="domain" description="Sensor histidine kinase NatK-like C-terminal" evidence="2">
    <location>
        <begin position="324"/>
        <end position="427"/>
    </location>
</feature>
<dbReference type="Gene3D" id="3.30.565.10">
    <property type="entry name" value="Histidine kinase-like ATPase, C-terminal domain"/>
    <property type="match status" value="1"/>
</dbReference>
<feature type="transmembrane region" description="Helical" evidence="1">
    <location>
        <begin position="180"/>
        <end position="203"/>
    </location>
</feature>
<feature type="transmembrane region" description="Helical" evidence="1">
    <location>
        <begin position="58"/>
        <end position="74"/>
    </location>
</feature>
<keyword evidence="1" id="KW-1133">Transmembrane helix</keyword>
<reference evidence="4 6" key="2">
    <citation type="submission" date="2018-06" db="EMBL/GenBank/DDBJ databases">
        <authorList>
            <consortium name="Pathogen Informatics"/>
            <person name="Doyle S."/>
        </authorList>
    </citation>
    <scope>NUCLEOTIDE SEQUENCE [LARGE SCALE GENOMIC DNA]</scope>
    <source>
        <strain evidence="4 6">NCTC10338</strain>
    </source>
</reference>
<gene>
    <name evidence="3" type="ORF">LS41612_16595</name>
    <name evidence="4" type="ORF">NCTC10338_01372</name>
</gene>
<dbReference type="SUPFAM" id="SSF55874">
    <property type="entry name" value="ATPase domain of HSP90 chaperone/DNA topoisomerase II/histidine kinase"/>
    <property type="match status" value="1"/>
</dbReference>
<organism evidence="3 5">
    <name type="scientific">Lysinibacillus sphaericus</name>
    <name type="common">Bacillus sphaericus</name>
    <dbReference type="NCBI Taxonomy" id="1421"/>
    <lineage>
        <taxon>Bacteria</taxon>
        <taxon>Bacillati</taxon>
        <taxon>Bacillota</taxon>
        <taxon>Bacilli</taxon>
        <taxon>Bacillales</taxon>
        <taxon>Bacillaceae</taxon>
        <taxon>Lysinibacillus</taxon>
    </lineage>
</organism>
<dbReference type="Proteomes" id="UP000238825">
    <property type="component" value="Chromosome"/>
</dbReference>
<dbReference type="Pfam" id="PF14501">
    <property type="entry name" value="HATPase_c_5"/>
    <property type="match status" value="1"/>
</dbReference>
<dbReference type="PANTHER" id="PTHR40448">
    <property type="entry name" value="TWO-COMPONENT SENSOR HISTIDINE KINASE"/>
    <property type="match status" value="1"/>
</dbReference>
<keyword evidence="4" id="KW-0808">Transferase</keyword>
<dbReference type="AlphaFoldDB" id="A0A2S0K360"/>
<dbReference type="GO" id="GO:0016301">
    <property type="term" value="F:kinase activity"/>
    <property type="evidence" value="ECO:0007669"/>
    <property type="project" value="UniProtKB-KW"/>
</dbReference>
<name>A0A2S0K360_LYSSH</name>
<evidence type="ECO:0000256" key="1">
    <source>
        <dbReference type="SAM" id="Phobius"/>
    </source>
</evidence>